<reference evidence="5" key="1">
    <citation type="submission" date="2021-01" db="EMBL/GenBank/DDBJ databases">
        <title>Whole genome shotgun sequence of Rhizocola hellebori NBRC 109834.</title>
        <authorList>
            <person name="Komaki H."/>
            <person name="Tamura T."/>
        </authorList>
    </citation>
    <scope>NUCLEOTIDE SEQUENCE</scope>
    <source>
        <strain evidence="5">NBRC 109834</strain>
    </source>
</reference>
<dbReference type="Pfam" id="PF00990">
    <property type="entry name" value="GGDEF"/>
    <property type="match status" value="1"/>
</dbReference>
<dbReference type="GO" id="GO:0006355">
    <property type="term" value="P:regulation of DNA-templated transcription"/>
    <property type="evidence" value="ECO:0007669"/>
    <property type="project" value="InterPro"/>
</dbReference>
<dbReference type="PROSITE" id="PS50112">
    <property type="entry name" value="PAS"/>
    <property type="match status" value="1"/>
</dbReference>
<evidence type="ECO:0000313" key="5">
    <source>
        <dbReference type="EMBL" id="GIH07215.1"/>
    </source>
</evidence>
<dbReference type="SMART" id="SM00052">
    <property type="entry name" value="EAL"/>
    <property type="match status" value="1"/>
</dbReference>
<dbReference type="Gene3D" id="3.30.450.20">
    <property type="entry name" value="PAS domain"/>
    <property type="match status" value="1"/>
</dbReference>
<dbReference type="SUPFAM" id="SSF141868">
    <property type="entry name" value="EAL domain-like"/>
    <property type="match status" value="1"/>
</dbReference>
<dbReference type="InterPro" id="IPR013767">
    <property type="entry name" value="PAS_fold"/>
</dbReference>
<dbReference type="PANTHER" id="PTHR44757">
    <property type="entry name" value="DIGUANYLATE CYCLASE DGCP"/>
    <property type="match status" value="1"/>
</dbReference>
<dbReference type="InterPro" id="IPR035965">
    <property type="entry name" value="PAS-like_dom_sf"/>
</dbReference>
<dbReference type="AlphaFoldDB" id="A0A8J3QB10"/>
<organism evidence="5 6">
    <name type="scientific">Rhizocola hellebori</name>
    <dbReference type="NCBI Taxonomy" id="1392758"/>
    <lineage>
        <taxon>Bacteria</taxon>
        <taxon>Bacillati</taxon>
        <taxon>Actinomycetota</taxon>
        <taxon>Actinomycetes</taxon>
        <taxon>Micromonosporales</taxon>
        <taxon>Micromonosporaceae</taxon>
        <taxon>Rhizocola</taxon>
    </lineage>
</organism>
<evidence type="ECO:0000259" key="3">
    <source>
        <dbReference type="PROSITE" id="PS50883"/>
    </source>
</evidence>
<dbReference type="SUPFAM" id="SSF55073">
    <property type="entry name" value="Nucleotide cyclase"/>
    <property type="match status" value="1"/>
</dbReference>
<feature type="domain" description="PAC" evidence="2">
    <location>
        <begin position="120"/>
        <end position="172"/>
    </location>
</feature>
<dbReference type="Pfam" id="PF00989">
    <property type="entry name" value="PAS"/>
    <property type="match status" value="1"/>
</dbReference>
<dbReference type="EMBL" id="BONY01000034">
    <property type="protein sequence ID" value="GIH07215.1"/>
    <property type="molecule type" value="Genomic_DNA"/>
</dbReference>
<dbReference type="Gene3D" id="3.20.20.450">
    <property type="entry name" value="EAL domain"/>
    <property type="match status" value="1"/>
</dbReference>
<dbReference type="CDD" id="cd00130">
    <property type="entry name" value="PAS"/>
    <property type="match status" value="1"/>
</dbReference>
<evidence type="ECO:0000259" key="2">
    <source>
        <dbReference type="PROSITE" id="PS50113"/>
    </source>
</evidence>
<dbReference type="RefSeq" id="WP_203911010.1">
    <property type="nucleotide sequence ID" value="NZ_BONY01000034.1"/>
</dbReference>
<evidence type="ECO:0000313" key="6">
    <source>
        <dbReference type="Proteomes" id="UP000612899"/>
    </source>
</evidence>
<dbReference type="NCBIfam" id="TIGR00254">
    <property type="entry name" value="GGDEF"/>
    <property type="match status" value="1"/>
</dbReference>
<dbReference type="InterPro" id="IPR052155">
    <property type="entry name" value="Biofilm_reg_signaling"/>
</dbReference>
<dbReference type="PROSITE" id="PS50113">
    <property type="entry name" value="PAC"/>
    <property type="match status" value="1"/>
</dbReference>
<dbReference type="PANTHER" id="PTHR44757:SF2">
    <property type="entry name" value="BIOFILM ARCHITECTURE MAINTENANCE PROTEIN MBAA"/>
    <property type="match status" value="1"/>
</dbReference>
<dbReference type="InterPro" id="IPR043128">
    <property type="entry name" value="Rev_trsase/Diguanyl_cyclase"/>
</dbReference>
<dbReference type="Gene3D" id="3.30.70.270">
    <property type="match status" value="1"/>
</dbReference>
<protein>
    <submittedName>
        <fullName evidence="5">GGDEF domain-containing protein</fullName>
    </submittedName>
</protein>
<dbReference type="Pfam" id="PF00563">
    <property type="entry name" value="EAL"/>
    <property type="match status" value="1"/>
</dbReference>
<dbReference type="SUPFAM" id="SSF55785">
    <property type="entry name" value="PYP-like sensor domain (PAS domain)"/>
    <property type="match status" value="1"/>
</dbReference>
<dbReference type="InterPro" id="IPR000160">
    <property type="entry name" value="GGDEF_dom"/>
</dbReference>
<keyword evidence="6" id="KW-1185">Reference proteome</keyword>
<feature type="domain" description="GGDEF" evidence="4">
    <location>
        <begin position="203"/>
        <end position="337"/>
    </location>
</feature>
<dbReference type="SMART" id="SM00091">
    <property type="entry name" value="PAS"/>
    <property type="match status" value="1"/>
</dbReference>
<dbReference type="PROSITE" id="PS50883">
    <property type="entry name" value="EAL"/>
    <property type="match status" value="1"/>
</dbReference>
<gene>
    <name evidence="5" type="ORF">Rhe02_52820</name>
</gene>
<name>A0A8J3QB10_9ACTN</name>
<dbReference type="InterPro" id="IPR029787">
    <property type="entry name" value="Nucleotide_cyclase"/>
</dbReference>
<dbReference type="Proteomes" id="UP000612899">
    <property type="component" value="Unassembled WGS sequence"/>
</dbReference>
<comment type="caution">
    <text evidence="5">The sequence shown here is derived from an EMBL/GenBank/DDBJ whole genome shotgun (WGS) entry which is preliminary data.</text>
</comment>
<dbReference type="InterPro" id="IPR001633">
    <property type="entry name" value="EAL_dom"/>
</dbReference>
<feature type="domain" description="EAL" evidence="3">
    <location>
        <begin position="346"/>
        <end position="605"/>
    </location>
</feature>
<dbReference type="InterPro" id="IPR000014">
    <property type="entry name" value="PAS"/>
</dbReference>
<dbReference type="SMART" id="SM00267">
    <property type="entry name" value="GGDEF"/>
    <property type="match status" value="1"/>
</dbReference>
<feature type="domain" description="PAS" evidence="1">
    <location>
        <begin position="46"/>
        <end position="101"/>
    </location>
</feature>
<dbReference type="CDD" id="cd01949">
    <property type="entry name" value="GGDEF"/>
    <property type="match status" value="1"/>
</dbReference>
<proteinExistence type="predicted"/>
<accession>A0A8J3QB10</accession>
<dbReference type="InterPro" id="IPR000700">
    <property type="entry name" value="PAS-assoc_C"/>
</dbReference>
<dbReference type="CDD" id="cd01948">
    <property type="entry name" value="EAL"/>
    <property type="match status" value="1"/>
</dbReference>
<dbReference type="PROSITE" id="PS50887">
    <property type="entry name" value="GGDEF"/>
    <property type="match status" value="1"/>
</dbReference>
<dbReference type="NCBIfam" id="TIGR00229">
    <property type="entry name" value="sensory_box"/>
    <property type="match status" value="1"/>
</dbReference>
<evidence type="ECO:0000259" key="1">
    <source>
        <dbReference type="PROSITE" id="PS50112"/>
    </source>
</evidence>
<dbReference type="InterPro" id="IPR035919">
    <property type="entry name" value="EAL_sf"/>
</dbReference>
<evidence type="ECO:0000259" key="4">
    <source>
        <dbReference type="PROSITE" id="PS50887"/>
    </source>
</evidence>
<sequence>MTNSAVDVWLAAAAVCSLARGKRHVRVVARGSLAIDRPAEELPAQAEARFRALFFGAAVAMGICDTTGQIIVVNKAMADLLGYTVEELSKMNVRQFVHPDDPPDTWESFAAIARGAKDHSRREKYFPLRDGGSVCTDMTTSLLRDAEGRAQYMVSIMQDISERKLLHARLQHQALHDPLTGLPNRRYVFDRVGAIFDGEREHGRVGLCYLDLDGFKVINDSLGHDVGDRLLVAVSERIQRSVVQPEHLVGRMGGDEFVVVVDDTTSTDEVAGIADAALAALSAPFSIDGHELVISASVGVVEQAIKETSIADMFKAADTTLSWAKAAGKGRRMLFDPDRHVHELAKRTIAATMPAALRRSEFFLEYQPLVRLSDGSTQGVEALVRWRHPEFGLLPPSRFIDVAEETGLIVPLGLWVLEEACRQTREWQAIQTGPTPFVSVNVAVRQVQSSALVRDTARVLRETGLDPTQLHLELTESAFMAAAGEPLANLTALSAMGVRIAIDDFGTGYSNLAYLCNLPVHTLKLAQSFVEGLRGHRGSDPAKERVVATVIGLAHGLGLSVTAEGVETAHQASRLRDMGCDTGQGWHFGRPALGQLAPPWGLGPDPTRENT</sequence>